<dbReference type="AlphaFoldDB" id="A0A081RQM1"/>
<name>A0A081RQM1_PHOTE</name>
<dbReference type="InterPro" id="IPR041129">
    <property type="entry name" value="CdiI_2"/>
</dbReference>
<dbReference type="PATRIC" id="fig|1393735.3.peg.4520"/>
<dbReference type="Pfam" id="PF18593">
    <property type="entry name" value="CdiI_2"/>
    <property type="match status" value="1"/>
</dbReference>
<feature type="domain" description="CdiI immunity protein" evidence="1">
    <location>
        <begin position="4"/>
        <end position="93"/>
    </location>
</feature>
<dbReference type="EMBL" id="JGVH01000119">
    <property type="protein sequence ID" value="KER00974.1"/>
    <property type="molecule type" value="Genomic_DNA"/>
</dbReference>
<sequence length="106" mass="12443">MNGQYPFLDILVGAYFCQDYDLLYGETMDEAIDCFLNVATQEIIKKLIEEINSFINTSEDIEKDFDDLYYSDFDPDFWDTATALGFLNYVSKRAQDYLNEHTEQDE</sequence>
<reference evidence="2 3" key="1">
    <citation type="submission" date="2014-03" db="EMBL/GenBank/DDBJ databases">
        <title>Draft Genome of Photorhabdus temperata Meg1.</title>
        <authorList>
            <person name="Hurst S.G.IV."/>
            <person name="Morris K."/>
            <person name="Thomas K."/>
            <person name="Tisa L.S."/>
        </authorList>
    </citation>
    <scope>NUCLEOTIDE SEQUENCE [LARGE SCALE GENOMIC DNA]</scope>
    <source>
        <strain evidence="2 3">Meg1</strain>
    </source>
</reference>
<proteinExistence type="predicted"/>
<dbReference type="Proteomes" id="UP000028002">
    <property type="component" value="Unassembled WGS sequence"/>
</dbReference>
<evidence type="ECO:0000259" key="1">
    <source>
        <dbReference type="Pfam" id="PF18593"/>
    </source>
</evidence>
<gene>
    <name evidence="2" type="ORF">MEG1DRAFT_04429</name>
</gene>
<accession>A0A081RQM1</accession>
<evidence type="ECO:0000313" key="2">
    <source>
        <dbReference type="EMBL" id="KER00974.1"/>
    </source>
</evidence>
<organism evidence="2 3">
    <name type="scientific">Photorhabdus temperata subsp. temperata Meg1</name>
    <dbReference type="NCBI Taxonomy" id="1393735"/>
    <lineage>
        <taxon>Bacteria</taxon>
        <taxon>Pseudomonadati</taxon>
        <taxon>Pseudomonadota</taxon>
        <taxon>Gammaproteobacteria</taxon>
        <taxon>Enterobacterales</taxon>
        <taxon>Morganellaceae</taxon>
        <taxon>Photorhabdus</taxon>
    </lineage>
</organism>
<comment type="caution">
    <text evidence="2">The sequence shown here is derived from an EMBL/GenBank/DDBJ whole genome shotgun (WGS) entry which is preliminary data.</text>
</comment>
<dbReference type="RefSeq" id="WP_036841706.1">
    <property type="nucleotide sequence ID" value="NZ_CAWLUD010000119.1"/>
</dbReference>
<protein>
    <recommendedName>
        <fullName evidence="1">CdiI immunity protein domain-containing protein</fullName>
    </recommendedName>
</protein>
<evidence type="ECO:0000313" key="3">
    <source>
        <dbReference type="Proteomes" id="UP000028002"/>
    </source>
</evidence>